<evidence type="ECO:0000313" key="2">
    <source>
        <dbReference type="EMBL" id="RGK80428.1"/>
    </source>
</evidence>
<name>A0A3E4PKK2_9FIRM</name>
<protein>
    <submittedName>
        <fullName evidence="2">Uncharacterized protein</fullName>
    </submittedName>
</protein>
<keyword evidence="1" id="KW-0812">Transmembrane</keyword>
<feature type="transmembrane region" description="Helical" evidence="1">
    <location>
        <begin position="112"/>
        <end position="137"/>
    </location>
</feature>
<evidence type="ECO:0000313" key="3">
    <source>
        <dbReference type="Proteomes" id="UP000261324"/>
    </source>
</evidence>
<dbReference type="Proteomes" id="UP000261324">
    <property type="component" value="Unassembled WGS sequence"/>
</dbReference>
<comment type="caution">
    <text evidence="2">The sequence shown here is derived from an EMBL/GenBank/DDBJ whole genome shotgun (WGS) entry which is preliminary data.</text>
</comment>
<keyword evidence="1" id="KW-0472">Membrane</keyword>
<evidence type="ECO:0000256" key="1">
    <source>
        <dbReference type="SAM" id="Phobius"/>
    </source>
</evidence>
<accession>A0A3E4PKK2</accession>
<reference evidence="2 3" key="1">
    <citation type="submission" date="2018-08" db="EMBL/GenBank/DDBJ databases">
        <title>A genome reference for cultivated species of the human gut microbiota.</title>
        <authorList>
            <person name="Zou Y."/>
            <person name="Xue W."/>
            <person name="Luo G."/>
        </authorList>
    </citation>
    <scope>NUCLEOTIDE SEQUENCE [LARGE SCALE GENOMIC DNA]</scope>
    <source>
        <strain evidence="2 3">TF09-3</strain>
    </source>
</reference>
<dbReference type="RefSeq" id="WP_117660521.1">
    <property type="nucleotide sequence ID" value="NZ_QSRA01000019.1"/>
</dbReference>
<organism evidence="2 3">
    <name type="scientific">Dorea formicigenerans</name>
    <dbReference type="NCBI Taxonomy" id="39486"/>
    <lineage>
        <taxon>Bacteria</taxon>
        <taxon>Bacillati</taxon>
        <taxon>Bacillota</taxon>
        <taxon>Clostridia</taxon>
        <taxon>Lachnospirales</taxon>
        <taxon>Lachnospiraceae</taxon>
        <taxon>Dorea</taxon>
    </lineage>
</organism>
<proteinExistence type="predicted"/>
<dbReference type="AlphaFoldDB" id="A0A3E4PKK2"/>
<sequence length="256" mass="29044">MNTLTTITKIKLKKLFKRKDSWLMFTILLVPILYSVGLAANSDVITYTGAGNITAIGFANAMFQMSQSMFIFNVILSAIIGRSLASEIENKSIRLYINRVGVRKLIYLGKELSLLLFSIFIDILLVLTSIIFYYAVLIHNPKVASGILYDSNAGMEIAQIICNCMFWLITIYLVMLIATKLKTLVCVGTYMILYIIMNLMSYMDGIKYLSPLHYIVAVSSNTLQFTFSTMIFFLYTICMGILFTHIGIRRIEKMDL</sequence>
<feature type="transmembrane region" description="Helical" evidence="1">
    <location>
        <begin position="184"/>
        <end position="203"/>
    </location>
</feature>
<dbReference type="EMBL" id="QSRA01000019">
    <property type="protein sequence ID" value="RGK80428.1"/>
    <property type="molecule type" value="Genomic_DNA"/>
</dbReference>
<keyword evidence="1" id="KW-1133">Transmembrane helix</keyword>
<feature type="transmembrane region" description="Helical" evidence="1">
    <location>
        <begin position="157"/>
        <end position="177"/>
    </location>
</feature>
<gene>
    <name evidence="2" type="ORF">DXC93_12725</name>
</gene>
<feature type="transmembrane region" description="Helical" evidence="1">
    <location>
        <begin position="223"/>
        <end position="248"/>
    </location>
</feature>
<feature type="transmembrane region" description="Helical" evidence="1">
    <location>
        <begin position="21"/>
        <end position="41"/>
    </location>
</feature>